<dbReference type="InterPro" id="IPR023404">
    <property type="entry name" value="rSAM_horseshoe"/>
</dbReference>
<evidence type="ECO:0000259" key="1">
    <source>
        <dbReference type="PROSITE" id="PS51918"/>
    </source>
</evidence>
<dbReference type="AlphaFoldDB" id="A0A226C067"/>
<dbReference type="InterPro" id="IPR058240">
    <property type="entry name" value="rSAM_sf"/>
</dbReference>
<dbReference type="PROSITE" id="PS51918">
    <property type="entry name" value="RADICAL_SAM"/>
    <property type="match status" value="1"/>
</dbReference>
<dbReference type="GO" id="GO:0051536">
    <property type="term" value="F:iron-sulfur cluster binding"/>
    <property type="evidence" value="ECO:0007669"/>
    <property type="project" value="InterPro"/>
</dbReference>
<reference evidence="2 3" key="1">
    <citation type="submission" date="2017-06" db="EMBL/GenBank/DDBJ databases">
        <title>Draft Genome Sequence of Natranaerobius trueperi halophilic, alkalithermophilic bacteria from soda lakes.</title>
        <authorList>
            <person name="Zhao B."/>
        </authorList>
    </citation>
    <scope>NUCLEOTIDE SEQUENCE [LARGE SCALE GENOMIC DNA]</scope>
    <source>
        <strain evidence="2 3">DSM 18760</strain>
    </source>
</reference>
<dbReference type="GO" id="GO:0003824">
    <property type="term" value="F:catalytic activity"/>
    <property type="evidence" value="ECO:0007669"/>
    <property type="project" value="InterPro"/>
</dbReference>
<protein>
    <submittedName>
        <fullName evidence="2">Radical SAM protein</fullName>
    </submittedName>
</protein>
<dbReference type="InterPro" id="IPR007197">
    <property type="entry name" value="rSAM"/>
</dbReference>
<dbReference type="PANTHER" id="PTHR43324:SF1">
    <property type="entry name" value="RADICAL SAM CORE DOMAIN-CONTAINING PROTEIN"/>
    <property type="match status" value="1"/>
</dbReference>
<dbReference type="SFLD" id="SFLDS00029">
    <property type="entry name" value="Radical_SAM"/>
    <property type="match status" value="1"/>
</dbReference>
<proteinExistence type="predicted"/>
<dbReference type="OrthoDB" id="3493141at2"/>
<comment type="caution">
    <text evidence="2">The sequence shown here is derived from an EMBL/GenBank/DDBJ whole genome shotgun (WGS) entry which is preliminary data.</text>
</comment>
<dbReference type="InterPro" id="IPR006638">
    <property type="entry name" value="Elp3/MiaA/NifB-like_rSAM"/>
</dbReference>
<dbReference type="Gene3D" id="3.80.30.20">
    <property type="entry name" value="tm_1862 like domain"/>
    <property type="match status" value="1"/>
</dbReference>
<dbReference type="SUPFAM" id="SSF102114">
    <property type="entry name" value="Radical SAM enzymes"/>
    <property type="match status" value="1"/>
</dbReference>
<evidence type="ECO:0000313" key="3">
    <source>
        <dbReference type="Proteomes" id="UP000214588"/>
    </source>
</evidence>
<dbReference type="Pfam" id="PF04055">
    <property type="entry name" value="Radical_SAM"/>
    <property type="match status" value="1"/>
</dbReference>
<organism evidence="2 3">
    <name type="scientific">Natranaerobius trueperi</name>
    <dbReference type="NCBI Taxonomy" id="759412"/>
    <lineage>
        <taxon>Bacteria</taxon>
        <taxon>Bacillati</taxon>
        <taxon>Bacillota</taxon>
        <taxon>Clostridia</taxon>
        <taxon>Natranaerobiales</taxon>
        <taxon>Natranaerobiaceae</taxon>
        <taxon>Natranaerobius</taxon>
    </lineage>
</organism>
<evidence type="ECO:0000313" key="2">
    <source>
        <dbReference type="EMBL" id="OWZ83757.1"/>
    </source>
</evidence>
<dbReference type="PANTHER" id="PTHR43324">
    <property type="match status" value="1"/>
</dbReference>
<dbReference type="EMBL" id="NIQC01000012">
    <property type="protein sequence ID" value="OWZ83757.1"/>
    <property type="molecule type" value="Genomic_DNA"/>
</dbReference>
<name>A0A226C067_9FIRM</name>
<dbReference type="SMART" id="SM00729">
    <property type="entry name" value="Elp3"/>
    <property type="match status" value="1"/>
</dbReference>
<sequence length="539" mass="60885">MADKITLIDGYVDEPSCLGVPPYISPYIRYTYGALLKSGLKEDQINYITIDNLRNDKNLLDEVINSHLVVIIAGTTVPGKYLGGMPISFNEIKKISKENKGKTLLGGPIILCSYESLNVEMLDETGALNLYEYLTGNRISEFDIPSSIERFSREGARLLNKHPNFPYVVCELETYRGCIREKNCSFCSESLKNVLYTRKPLDIAEEVSSLEKEGAKYFRLGAQTDLFMYGAVKKNGQLVPNPDTIEKLYRLIRQKAPNLSVLHMDNVSPGTIGRFPKESRQILKTIVKYNTPGDTAAFGLESCDPDVLSKNDIGTDPEETFYAIELMNEIGSIRENGLPKLLPGINLLYGLAGQSSKTYELNYNFLKEVLDSGLMLRRINLRQVREIAGYQGEKVKKKLFKEHKEVVNQEINRPMLQRVFPQGTIIRNVRIEKVEGNITYGRQLGTYPILIGIPGRHEADALVDVKVVDHGYRSITAIKYPFNINKAQKEEISSLPQIGKKRAAKLFINKPITDREHFRTLLDTSVDIEKLISYIDDLN</sequence>
<dbReference type="Proteomes" id="UP000214588">
    <property type="component" value="Unassembled WGS sequence"/>
</dbReference>
<keyword evidence="3" id="KW-1185">Reference proteome</keyword>
<feature type="domain" description="Radical SAM core" evidence="1">
    <location>
        <begin position="164"/>
        <end position="418"/>
    </location>
</feature>
<dbReference type="RefSeq" id="WP_089023507.1">
    <property type="nucleotide sequence ID" value="NZ_NIQC01000012.1"/>
</dbReference>
<gene>
    <name evidence="2" type="ORF">CDO51_06595</name>
</gene>
<accession>A0A226C067</accession>